<evidence type="ECO:0000313" key="2">
    <source>
        <dbReference type="EMBL" id="PHX54783.1"/>
    </source>
</evidence>
<evidence type="ECO:0000313" key="3">
    <source>
        <dbReference type="Proteomes" id="UP000226442"/>
    </source>
</evidence>
<feature type="compositionally biased region" description="Polar residues" evidence="1">
    <location>
        <begin position="14"/>
        <end position="29"/>
    </location>
</feature>
<name>A0A2G4EZ30_9CYAN</name>
<evidence type="ECO:0000256" key="1">
    <source>
        <dbReference type="SAM" id="MobiDB-lite"/>
    </source>
</evidence>
<protein>
    <submittedName>
        <fullName evidence="2">Uncharacterized protein</fullName>
    </submittedName>
</protein>
<comment type="caution">
    <text evidence="2">The sequence shown here is derived from an EMBL/GenBank/DDBJ whole genome shotgun (WGS) entry which is preliminary data.</text>
</comment>
<sequence>MTQPVDLNEVRNRVLSNQQSGTDLPNSTDRSVFVDSEGNIILRPQPGTERQVSRVPLKTFAANLTADRQIVAQKLPNNTQEMFISGVTGWVYGIISELGDQYTMFAYSDGSLYQVMVLFPEVAGKFNQHDSHLFQDGRVCFGDAGGLPTLEQAYAKSVLWATGFSSYLRTGLFPFSINNV</sequence>
<dbReference type="RefSeq" id="WP_096828525.1">
    <property type="nucleotide sequence ID" value="NZ_NXIB02000078.1"/>
</dbReference>
<dbReference type="OrthoDB" id="458113at2"/>
<organism evidence="2 3">
    <name type="scientific">Tychonema bourrellyi FEM_GT703</name>
    <dbReference type="NCBI Taxonomy" id="2040638"/>
    <lineage>
        <taxon>Bacteria</taxon>
        <taxon>Bacillati</taxon>
        <taxon>Cyanobacteriota</taxon>
        <taxon>Cyanophyceae</taxon>
        <taxon>Oscillatoriophycideae</taxon>
        <taxon>Oscillatoriales</taxon>
        <taxon>Microcoleaceae</taxon>
        <taxon>Tychonema</taxon>
    </lineage>
</organism>
<accession>A0A2G4EZ30</accession>
<proteinExistence type="predicted"/>
<gene>
    <name evidence="2" type="ORF">CP500_014270</name>
</gene>
<feature type="region of interest" description="Disordered" evidence="1">
    <location>
        <begin position="1"/>
        <end position="29"/>
    </location>
</feature>
<dbReference type="Proteomes" id="UP000226442">
    <property type="component" value="Unassembled WGS sequence"/>
</dbReference>
<dbReference type="EMBL" id="NXIB02000078">
    <property type="protein sequence ID" value="PHX54783.1"/>
    <property type="molecule type" value="Genomic_DNA"/>
</dbReference>
<dbReference type="AlphaFoldDB" id="A0A2G4EZ30"/>
<keyword evidence="3" id="KW-1185">Reference proteome</keyword>
<reference evidence="2" key="1">
    <citation type="submission" date="2017-10" db="EMBL/GenBank/DDBJ databases">
        <title>Draft genome sequence of the planktic cyanobacteria Tychonema bourrellyi isolated from alpine lentic freshwater.</title>
        <authorList>
            <person name="Tett A."/>
            <person name="Armanini F."/>
            <person name="Asnicar F."/>
            <person name="Boscaini A."/>
            <person name="Pasolli E."/>
            <person name="Zolfo M."/>
            <person name="Donati C."/>
            <person name="Salmaso N."/>
            <person name="Segata N."/>
        </authorList>
    </citation>
    <scope>NUCLEOTIDE SEQUENCE</scope>
    <source>
        <strain evidence="2">FEM_GT703</strain>
    </source>
</reference>